<organism evidence="2 3">
    <name type="scientific">Colletotrichum asianum</name>
    <dbReference type="NCBI Taxonomy" id="702518"/>
    <lineage>
        <taxon>Eukaryota</taxon>
        <taxon>Fungi</taxon>
        <taxon>Dikarya</taxon>
        <taxon>Ascomycota</taxon>
        <taxon>Pezizomycotina</taxon>
        <taxon>Sordariomycetes</taxon>
        <taxon>Hypocreomycetidae</taxon>
        <taxon>Glomerellales</taxon>
        <taxon>Glomerellaceae</taxon>
        <taxon>Colletotrichum</taxon>
        <taxon>Colletotrichum gloeosporioides species complex</taxon>
    </lineage>
</organism>
<dbReference type="PROSITE" id="PS51257">
    <property type="entry name" value="PROKAR_LIPOPROTEIN"/>
    <property type="match status" value="1"/>
</dbReference>
<protein>
    <submittedName>
        <fullName evidence="2">Uncharacterized protein</fullName>
    </submittedName>
</protein>
<proteinExistence type="predicted"/>
<feature type="compositionally biased region" description="Low complexity" evidence="1">
    <location>
        <begin position="66"/>
        <end position="78"/>
    </location>
</feature>
<gene>
    <name evidence="2" type="ORF">GQ607_006734</name>
</gene>
<evidence type="ECO:0000256" key="1">
    <source>
        <dbReference type="SAM" id="MobiDB-lite"/>
    </source>
</evidence>
<comment type="caution">
    <text evidence="2">The sequence shown here is derived from an EMBL/GenBank/DDBJ whole genome shotgun (WGS) entry which is preliminary data.</text>
</comment>
<dbReference type="Proteomes" id="UP000434172">
    <property type="component" value="Unassembled WGS sequence"/>
</dbReference>
<sequence length="131" mass="13952">MPHPRRQSQGPHVACGCPIVSPSLPGSWCLVWVRVSLESLISFSSDPSPHSAVLPRSTSYRTMGNASPRPSSPASARPLDQPASQVSHNGHGCDSTCHDPTAKHPRMPSTRLLTYPSFVPSVCPPNTAVCC</sequence>
<feature type="region of interest" description="Disordered" evidence="1">
    <location>
        <begin position="44"/>
        <end position="105"/>
    </location>
</feature>
<name>A0A8H3ZTN1_9PEZI</name>
<dbReference type="AlphaFoldDB" id="A0A8H3ZTN1"/>
<accession>A0A8H3ZTN1</accession>
<evidence type="ECO:0000313" key="2">
    <source>
        <dbReference type="EMBL" id="KAF0325916.1"/>
    </source>
</evidence>
<dbReference type="EMBL" id="WOWK01000033">
    <property type="protein sequence ID" value="KAF0325916.1"/>
    <property type="molecule type" value="Genomic_DNA"/>
</dbReference>
<reference evidence="2 3" key="1">
    <citation type="submission" date="2019-12" db="EMBL/GenBank/DDBJ databases">
        <title>A genome sequence resource for the geographically widespread anthracnose pathogen Colletotrichum asianum.</title>
        <authorList>
            <person name="Meng Y."/>
        </authorList>
    </citation>
    <scope>NUCLEOTIDE SEQUENCE [LARGE SCALE GENOMIC DNA]</scope>
    <source>
        <strain evidence="2 3">ICMP 18580</strain>
    </source>
</reference>
<keyword evidence="3" id="KW-1185">Reference proteome</keyword>
<feature type="compositionally biased region" description="Polar residues" evidence="1">
    <location>
        <begin position="56"/>
        <end position="65"/>
    </location>
</feature>
<evidence type="ECO:0000313" key="3">
    <source>
        <dbReference type="Proteomes" id="UP000434172"/>
    </source>
</evidence>